<comment type="caution">
    <text evidence="4">The sequence shown here is derived from an EMBL/GenBank/DDBJ whole genome shotgun (WGS) entry which is preliminary data.</text>
</comment>
<dbReference type="SUPFAM" id="SSF47144">
    <property type="entry name" value="HSC20 (HSCB), C-terminal oligomerisation domain"/>
    <property type="match status" value="1"/>
</dbReference>
<dbReference type="GO" id="GO:0051087">
    <property type="term" value="F:protein-folding chaperone binding"/>
    <property type="evidence" value="ECO:0007669"/>
    <property type="project" value="InterPro"/>
</dbReference>
<dbReference type="NCBIfam" id="TIGR00714">
    <property type="entry name" value="hscB"/>
    <property type="match status" value="1"/>
</dbReference>
<feature type="domain" description="J" evidence="3">
    <location>
        <begin position="102"/>
        <end position="175"/>
    </location>
</feature>
<dbReference type="InterPro" id="IPR036386">
    <property type="entry name" value="HscB_C_sf"/>
</dbReference>
<dbReference type="PANTHER" id="PTHR14021">
    <property type="entry name" value="IRON-SULFUR CLUSTER CO-CHAPERONE PROTEIN HSCB"/>
    <property type="match status" value="1"/>
</dbReference>
<comment type="similarity">
    <text evidence="1">Belongs to the HscB family.</text>
</comment>
<dbReference type="Pfam" id="PF07743">
    <property type="entry name" value="HSCB_C"/>
    <property type="match status" value="1"/>
</dbReference>
<accession>A0A507F9W1</accession>
<dbReference type="CDD" id="cd06257">
    <property type="entry name" value="DnaJ"/>
    <property type="match status" value="1"/>
</dbReference>
<dbReference type="GO" id="GO:0001671">
    <property type="term" value="F:ATPase activator activity"/>
    <property type="evidence" value="ECO:0007669"/>
    <property type="project" value="InterPro"/>
</dbReference>
<evidence type="ECO:0000259" key="3">
    <source>
        <dbReference type="PROSITE" id="PS50076"/>
    </source>
</evidence>
<dbReference type="Gene3D" id="1.20.1280.20">
    <property type="entry name" value="HscB, C-terminal domain"/>
    <property type="match status" value="1"/>
</dbReference>
<evidence type="ECO:0000313" key="5">
    <source>
        <dbReference type="Proteomes" id="UP000320333"/>
    </source>
</evidence>
<dbReference type="Pfam" id="PF00226">
    <property type="entry name" value="DnaJ"/>
    <property type="match status" value="1"/>
</dbReference>
<dbReference type="InterPro" id="IPR036869">
    <property type="entry name" value="J_dom_sf"/>
</dbReference>
<organism evidence="4 5">
    <name type="scientific">Chytriomyces confervae</name>
    <dbReference type="NCBI Taxonomy" id="246404"/>
    <lineage>
        <taxon>Eukaryota</taxon>
        <taxon>Fungi</taxon>
        <taxon>Fungi incertae sedis</taxon>
        <taxon>Chytridiomycota</taxon>
        <taxon>Chytridiomycota incertae sedis</taxon>
        <taxon>Chytridiomycetes</taxon>
        <taxon>Chytridiales</taxon>
        <taxon>Chytriomycetaceae</taxon>
        <taxon>Chytriomyces</taxon>
    </lineage>
</organism>
<keyword evidence="5" id="KW-1185">Reference proteome</keyword>
<sequence>MISSTPKHIARRCQALTLPALQLYRPYSPTPASARPPPPISNCWNCGKSLCTPTPTCAKMPMLRQDTGSNSSTIKKPEPLPSSLLIDVDGCGAVQPVSLWTSFFDVFAISPPSFDVDLGALKQRYLRMQQIVHPDANSQRSEKERDFSETQSVFINKAYQALRDPLARAKYMLHLKDIHIDEADKGSISPQSLMEIMEIWEEIEGLESQEGLDALTHENEKRIADEVRTLSKAFQKEDLALAKDAVVKLQYWYSLKQRLRDVHF</sequence>
<dbReference type="STRING" id="246404.A0A507F9W1"/>
<dbReference type="GO" id="GO:0005739">
    <property type="term" value="C:mitochondrion"/>
    <property type="evidence" value="ECO:0007669"/>
    <property type="project" value="TreeGrafter"/>
</dbReference>
<dbReference type="EMBL" id="QEAP01000232">
    <property type="protein sequence ID" value="TPX72068.1"/>
    <property type="molecule type" value="Genomic_DNA"/>
</dbReference>
<dbReference type="GO" id="GO:0051259">
    <property type="term" value="P:protein complex oligomerization"/>
    <property type="evidence" value="ECO:0007669"/>
    <property type="project" value="InterPro"/>
</dbReference>
<dbReference type="PANTHER" id="PTHR14021:SF15">
    <property type="entry name" value="IRON-SULFUR CLUSTER CO-CHAPERONE PROTEIN HSCB"/>
    <property type="match status" value="1"/>
</dbReference>
<keyword evidence="2" id="KW-0143">Chaperone</keyword>
<evidence type="ECO:0000256" key="1">
    <source>
        <dbReference type="ARBA" id="ARBA00010476"/>
    </source>
</evidence>
<dbReference type="InterPro" id="IPR009073">
    <property type="entry name" value="HscB_oligo_C"/>
</dbReference>
<dbReference type="AlphaFoldDB" id="A0A507F9W1"/>
<dbReference type="InterPro" id="IPR001623">
    <property type="entry name" value="DnaJ_domain"/>
</dbReference>
<proteinExistence type="inferred from homology"/>
<reference evidence="4 5" key="1">
    <citation type="journal article" date="2019" name="Sci. Rep.">
        <title>Comparative genomics of chytrid fungi reveal insights into the obligate biotrophic and pathogenic lifestyle of Synchytrium endobioticum.</title>
        <authorList>
            <person name="van de Vossenberg B.T.L.H."/>
            <person name="Warris S."/>
            <person name="Nguyen H.D.T."/>
            <person name="van Gent-Pelzer M.P.E."/>
            <person name="Joly D.L."/>
            <person name="van de Geest H.C."/>
            <person name="Bonants P.J.M."/>
            <person name="Smith D.S."/>
            <person name="Levesque C.A."/>
            <person name="van der Lee T.A.J."/>
        </authorList>
    </citation>
    <scope>NUCLEOTIDE SEQUENCE [LARGE SCALE GENOMIC DNA]</scope>
    <source>
        <strain evidence="4 5">CBS 675.73</strain>
    </source>
</reference>
<dbReference type="OrthoDB" id="448954at2759"/>
<name>A0A507F9W1_9FUNG</name>
<dbReference type="PROSITE" id="PS50076">
    <property type="entry name" value="DNAJ_2"/>
    <property type="match status" value="1"/>
</dbReference>
<evidence type="ECO:0000313" key="4">
    <source>
        <dbReference type="EMBL" id="TPX72068.1"/>
    </source>
</evidence>
<evidence type="ECO:0000256" key="2">
    <source>
        <dbReference type="ARBA" id="ARBA00023186"/>
    </source>
</evidence>
<protein>
    <recommendedName>
        <fullName evidence="3">J domain-containing protein</fullName>
    </recommendedName>
</protein>
<dbReference type="SUPFAM" id="SSF46565">
    <property type="entry name" value="Chaperone J-domain"/>
    <property type="match status" value="1"/>
</dbReference>
<dbReference type="SMART" id="SM00271">
    <property type="entry name" value="DnaJ"/>
    <property type="match status" value="1"/>
</dbReference>
<gene>
    <name evidence="4" type="ORF">CcCBS67573_g05928</name>
</gene>
<dbReference type="InterPro" id="IPR004640">
    <property type="entry name" value="HscB"/>
</dbReference>
<dbReference type="Proteomes" id="UP000320333">
    <property type="component" value="Unassembled WGS sequence"/>
</dbReference>
<dbReference type="GO" id="GO:0044571">
    <property type="term" value="P:[2Fe-2S] cluster assembly"/>
    <property type="evidence" value="ECO:0007669"/>
    <property type="project" value="InterPro"/>
</dbReference>
<dbReference type="Gene3D" id="1.10.287.110">
    <property type="entry name" value="DnaJ domain"/>
    <property type="match status" value="1"/>
</dbReference>